<evidence type="ECO:0000256" key="1">
    <source>
        <dbReference type="SAM" id="MobiDB-lite"/>
    </source>
</evidence>
<protein>
    <submittedName>
        <fullName evidence="2">Uncharacterized protein</fullName>
    </submittedName>
</protein>
<organism evidence="2 3">
    <name type="scientific">Biomphalaria pfeifferi</name>
    <name type="common">Bloodfluke planorb</name>
    <name type="synonym">Freshwater snail</name>
    <dbReference type="NCBI Taxonomy" id="112525"/>
    <lineage>
        <taxon>Eukaryota</taxon>
        <taxon>Metazoa</taxon>
        <taxon>Spiralia</taxon>
        <taxon>Lophotrochozoa</taxon>
        <taxon>Mollusca</taxon>
        <taxon>Gastropoda</taxon>
        <taxon>Heterobranchia</taxon>
        <taxon>Euthyneura</taxon>
        <taxon>Panpulmonata</taxon>
        <taxon>Hygrophila</taxon>
        <taxon>Lymnaeoidea</taxon>
        <taxon>Planorbidae</taxon>
        <taxon>Biomphalaria</taxon>
    </lineage>
</organism>
<feature type="non-terminal residue" evidence="2">
    <location>
        <position position="60"/>
    </location>
</feature>
<comment type="caution">
    <text evidence="2">The sequence shown here is derived from an EMBL/GenBank/DDBJ whole genome shotgun (WGS) entry which is preliminary data.</text>
</comment>
<proteinExistence type="predicted"/>
<accession>A0AAD8F664</accession>
<name>A0AAD8F664_BIOPF</name>
<dbReference type="AlphaFoldDB" id="A0AAD8F664"/>
<keyword evidence="3" id="KW-1185">Reference proteome</keyword>
<reference evidence="2" key="1">
    <citation type="journal article" date="2023" name="PLoS Negl. Trop. Dis.">
        <title>A genome sequence for Biomphalaria pfeifferi, the major vector snail for the human-infecting parasite Schistosoma mansoni.</title>
        <authorList>
            <person name="Bu L."/>
            <person name="Lu L."/>
            <person name="Laidemitt M.R."/>
            <person name="Zhang S.M."/>
            <person name="Mutuku M."/>
            <person name="Mkoji G."/>
            <person name="Steinauer M."/>
            <person name="Loker E.S."/>
        </authorList>
    </citation>
    <scope>NUCLEOTIDE SEQUENCE</scope>
    <source>
        <strain evidence="2">KasaAsao</strain>
    </source>
</reference>
<dbReference type="Proteomes" id="UP001233172">
    <property type="component" value="Unassembled WGS sequence"/>
</dbReference>
<evidence type="ECO:0000313" key="3">
    <source>
        <dbReference type="Proteomes" id="UP001233172"/>
    </source>
</evidence>
<dbReference type="EMBL" id="JASAOG010000103">
    <property type="protein sequence ID" value="KAK0051499.1"/>
    <property type="molecule type" value="Genomic_DNA"/>
</dbReference>
<evidence type="ECO:0000313" key="2">
    <source>
        <dbReference type="EMBL" id="KAK0051499.1"/>
    </source>
</evidence>
<feature type="region of interest" description="Disordered" evidence="1">
    <location>
        <begin position="1"/>
        <end position="32"/>
    </location>
</feature>
<gene>
    <name evidence="2" type="ORF">Bpfe_019078</name>
</gene>
<reference evidence="2" key="2">
    <citation type="submission" date="2023-04" db="EMBL/GenBank/DDBJ databases">
        <authorList>
            <person name="Bu L."/>
            <person name="Lu L."/>
            <person name="Laidemitt M.R."/>
            <person name="Zhang S.M."/>
            <person name="Mutuku M."/>
            <person name="Mkoji G."/>
            <person name="Steinauer M."/>
            <person name="Loker E.S."/>
        </authorList>
    </citation>
    <scope>NUCLEOTIDE SEQUENCE</scope>
    <source>
        <strain evidence="2">KasaAsao</strain>
        <tissue evidence="2">Whole Snail</tissue>
    </source>
</reference>
<sequence>MGELTREVGGRCPPLSLIDKSNKSETSANSFKQDKASLGVCKRTSVTIIILVWQIKHLEL</sequence>